<protein>
    <submittedName>
        <fullName evidence="7">Leucine-rich repeat extensin-like protein 4</fullName>
    </submittedName>
</protein>
<gene>
    <name evidence="6" type="ORF">Fot_38074</name>
    <name evidence="7" type="ORF">Fot_38101</name>
</gene>
<dbReference type="AlphaFoldDB" id="A0ABD1S0V2"/>
<reference evidence="7" key="1">
    <citation type="submission" date="2024-07" db="EMBL/GenBank/DDBJ databases">
        <title>Two chromosome-level genome assemblies of Korean endemic species Abeliophyllum distichum and Forsythia ovata (Oleaceae).</title>
        <authorList>
            <person name="Mun J.H."/>
        </authorList>
    </citation>
    <scope>NUCLEOTIDE SEQUENCE</scope>
    <source>
        <strain evidence="7">KNKB202402200001</strain>
        <tissue evidence="7">Leaf</tissue>
    </source>
</reference>
<evidence type="ECO:0000313" key="7">
    <source>
        <dbReference type="EMBL" id="KAL2494344.1"/>
    </source>
</evidence>
<organism evidence="7 8">
    <name type="scientific">Forsythia ovata</name>
    <dbReference type="NCBI Taxonomy" id="205694"/>
    <lineage>
        <taxon>Eukaryota</taxon>
        <taxon>Viridiplantae</taxon>
        <taxon>Streptophyta</taxon>
        <taxon>Embryophyta</taxon>
        <taxon>Tracheophyta</taxon>
        <taxon>Spermatophyta</taxon>
        <taxon>Magnoliopsida</taxon>
        <taxon>eudicotyledons</taxon>
        <taxon>Gunneridae</taxon>
        <taxon>Pentapetalae</taxon>
        <taxon>asterids</taxon>
        <taxon>lamiids</taxon>
        <taxon>Lamiales</taxon>
        <taxon>Oleaceae</taxon>
        <taxon>Forsythieae</taxon>
        <taxon>Forsythia</taxon>
    </lineage>
</organism>
<evidence type="ECO:0000256" key="1">
    <source>
        <dbReference type="ARBA" id="ARBA00004613"/>
    </source>
</evidence>
<evidence type="ECO:0000256" key="2">
    <source>
        <dbReference type="ARBA" id="ARBA00022525"/>
    </source>
</evidence>
<feature type="chain" id="PRO_5044723508" evidence="5">
    <location>
        <begin position="31"/>
        <end position="116"/>
    </location>
</feature>
<evidence type="ECO:0000256" key="5">
    <source>
        <dbReference type="SAM" id="SignalP"/>
    </source>
</evidence>
<dbReference type="PANTHER" id="PTHR32093">
    <property type="entry name" value="LEUCINE-RICH REPEAT EXTENSIN-LIKE PROTEIN 3-RELATED"/>
    <property type="match status" value="1"/>
</dbReference>
<keyword evidence="3 5" id="KW-0732">Signal</keyword>
<proteinExistence type="predicted"/>
<comment type="caution">
    <text evidence="7">The sequence shown here is derived from an EMBL/GenBank/DDBJ whole genome shotgun (WGS) entry which is preliminary data.</text>
</comment>
<comment type="subcellular location">
    <subcellularLocation>
        <location evidence="1">Secreted</location>
    </subcellularLocation>
</comment>
<accession>A0ABD1S0V2</accession>
<dbReference type="GO" id="GO:0005576">
    <property type="term" value="C:extracellular region"/>
    <property type="evidence" value="ECO:0007669"/>
    <property type="project" value="UniProtKB-SubCell"/>
</dbReference>
<dbReference type="Proteomes" id="UP001604277">
    <property type="component" value="Unassembled WGS sequence"/>
</dbReference>
<evidence type="ECO:0000313" key="8">
    <source>
        <dbReference type="Proteomes" id="UP001604277"/>
    </source>
</evidence>
<reference evidence="8" key="2">
    <citation type="submission" date="2024-07" db="EMBL/GenBank/DDBJ databases">
        <title>Two chromosome-level genome assemblies of Korean endemic species Abeliophyllum distichum and Forsythia ovata (Oleaceae).</title>
        <authorList>
            <person name="Jang H."/>
        </authorList>
    </citation>
    <scope>NUCLEOTIDE SEQUENCE [LARGE SCALE GENOMIC DNA]</scope>
</reference>
<dbReference type="EMBL" id="JBFOLJ010000011">
    <property type="protein sequence ID" value="KAL2494344.1"/>
    <property type="molecule type" value="Genomic_DNA"/>
</dbReference>
<keyword evidence="4" id="KW-0677">Repeat</keyword>
<keyword evidence="2" id="KW-0964">Secreted</keyword>
<dbReference type="PANTHER" id="PTHR32093:SF120">
    <property type="entry name" value="LEUCINE-RICH REPEAT EXTENSIN-LIKE PROTEIN 3-RELATED"/>
    <property type="match status" value="1"/>
</dbReference>
<evidence type="ECO:0000256" key="4">
    <source>
        <dbReference type="ARBA" id="ARBA00022737"/>
    </source>
</evidence>
<keyword evidence="8" id="KW-1185">Reference proteome</keyword>
<dbReference type="InterPro" id="IPR051582">
    <property type="entry name" value="LRR_extensin-like_regulator"/>
</dbReference>
<evidence type="ECO:0000313" key="6">
    <source>
        <dbReference type="EMBL" id="KAL2494317.1"/>
    </source>
</evidence>
<evidence type="ECO:0000256" key="3">
    <source>
        <dbReference type="ARBA" id="ARBA00022729"/>
    </source>
</evidence>
<feature type="signal peptide" evidence="5">
    <location>
        <begin position="1"/>
        <end position="30"/>
    </location>
</feature>
<name>A0ABD1S0V2_9LAMI</name>
<dbReference type="EMBL" id="JBFOLJ010000011">
    <property type="protein sequence ID" value="KAL2494317.1"/>
    <property type="molecule type" value="Genomic_DNA"/>
</dbReference>
<sequence length="116" mass="13249">MKEKSNCIVYFQLILLVLLPLLLLLPSLGAANVTHNKVVSNNGPLTDAEAHYIKQRQLLYYKYEFGDRCEKVTVDPTLVFENPRQRNAYVALQALKQAILSYPQNLTTNWVTKSPK</sequence>